<dbReference type="EMBL" id="JAUJYN010000008">
    <property type="protein sequence ID" value="KAK1264955.1"/>
    <property type="molecule type" value="Genomic_DNA"/>
</dbReference>
<dbReference type="FunFam" id="1.25.40.420:FF:000008">
    <property type="entry name" value="BTB/POZ domain-containing protein POB1"/>
    <property type="match status" value="1"/>
</dbReference>
<reference evidence="5" key="2">
    <citation type="submission" date="2023-06" db="EMBL/GenBank/DDBJ databases">
        <authorList>
            <person name="Ma L."/>
            <person name="Liu K.-W."/>
            <person name="Li Z."/>
            <person name="Hsiao Y.-Y."/>
            <person name="Qi Y."/>
            <person name="Fu T."/>
            <person name="Tang G."/>
            <person name="Zhang D."/>
            <person name="Sun W.-H."/>
            <person name="Liu D.-K."/>
            <person name="Li Y."/>
            <person name="Chen G.-Z."/>
            <person name="Liu X.-D."/>
            <person name="Liao X.-Y."/>
            <person name="Jiang Y.-T."/>
            <person name="Yu X."/>
            <person name="Hao Y."/>
            <person name="Huang J."/>
            <person name="Zhao X.-W."/>
            <person name="Ke S."/>
            <person name="Chen Y.-Y."/>
            <person name="Wu W.-L."/>
            <person name="Hsu J.-L."/>
            <person name="Lin Y.-F."/>
            <person name="Huang M.-D."/>
            <person name="Li C.-Y."/>
            <person name="Huang L."/>
            <person name="Wang Z.-W."/>
            <person name="Zhao X."/>
            <person name="Zhong W.-Y."/>
            <person name="Peng D.-H."/>
            <person name="Ahmad S."/>
            <person name="Lan S."/>
            <person name="Zhang J.-S."/>
            <person name="Tsai W.-C."/>
            <person name="Van De Peer Y."/>
            <person name="Liu Z.-J."/>
        </authorList>
    </citation>
    <scope>NUCLEOTIDE SEQUENCE</scope>
    <source>
        <strain evidence="5">SCP</strain>
        <tissue evidence="5">Leaves</tissue>
    </source>
</reference>
<dbReference type="AlphaFoldDB" id="A0AAV9ALV9"/>
<accession>A0AAV9ALV9</accession>
<evidence type="ECO:0000259" key="4">
    <source>
        <dbReference type="Pfam" id="PF07707"/>
    </source>
</evidence>
<feature type="domain" description="BACK" evidence="4">
    <location>
        <begin position="68"/>
        <end position="161"/>
    </location>
</feature>
<keyword evidence="3" id="KW-0833">Ubl conjugation pathway</keyword>
<dbReference type="PANTHER" id="PTHR46336">
    <property type="entry name" value="OS02G0260700 PROTEIN"/>
    <property type="match status" value="1"/>
</dbReference>
<dbReference type="PANTHER" id="PTHR46336:SF3">
    <property type="entry name" value="BTB_POZ DOMAIN-CONTAINING PROTEIN POB1"/>
    <property type="match status" value="1"/>
</dbReference>
<dbReference type="Proteomes" id="UP001179952">
    <property type="component" value="Unassembled WGS sequence"/>
</dbReference>
<comment type="caution">
    <text evidence="5">The sequence shown here is derived from an EMBL/GenBank/DDBJ whole genome shotgun (WGS) entry which is preliminary data.</text>
</comment>
<dbReference type="Gene3D" id="1.25.40.420">
    <property type="match status" value="1"/>
</dbReference>
<dbReference type="GO" id="GO:0005634">
    <property type="term" value="C:nucleus"/>
    <property type="evidence" value="ECO:0007669"/>
    <property type="project" value="TreeGrafter"/>
</dbReference>
<organism evidence="5 6">
    <name type="scientific">Acorus gramineus</name>
    <name type="common">Dwarf sweet flag</name>
    <dbReference type="NCBI Taxonomy" id="55184"/>
    <lineage>
        <taxon>Eukaryota</taxon>
        <taxon>Viridiplantae</taxon>
        <taxon>Streptophyta</taxon>
        <taxon>Embryophyta</taxon>
        <taxon>Tracheophyta</taxon>
        <taxon>Spermatophyta</taxon>
        <taxon>Magnoliopsida</taxon>
        <taxon>Liliopsida</taxon>
        <taxon>Acoraceae</taxon>
        <taxon>Acorus</taxon>
    </lineage>
</organism>
<dbReference type="InterPro" id="IPR011705">
    <property type="entry name" value="BACK"/>
</dbReference>
<gene>
    <name evidence="5" type="ORF">QJS04_geneDACA010667</name>
</gene>
<dbReference type="Pfam" id="PF07707">
    <property type="entry name" value="BACK"/>
    <property type="match status" value="1"/>
</dbReference>
<evidence type="ECO:0000256" key="2">
    <source>
        <dbReference type="ARBA" id="ARBA00004906"/>
    </source>
</evidence>
<comment type="pathway">
    <text evidence="2">Protein modification; protein ubiquitination.</text>
</comment>
<evidence type="ECO:0000313" key="6">
    <source>
        <dbReference type="Proteomes" id="UP001179952"/>
    </source>
</evidence>
<name>A0AAV9ALV9_ACOGR</name>
<evidence type="ECO:0000256" key="1">
    <source>
        <dbReference type="ARBA" id="ARBA00002668"/>
    </source>
</evidence>
<keyword evidence="6" id="KW-1185">Reference proteome</keyword>
<dbReference type="GO" id="GO:0010114">
    <property type="term" value="P:response to red light"/>
    <property type="evidence" value="ECO:0007669"/>
    <property type="project" value="TreeGrafter"/>
</dbReference>
<evidence type="ECO:0000256" key="3">
    <source>
        <dbReference type="ARBA" id="ARBA00022786"/>
    </source>
</evidence>
<dbReference type="InterPro" id="IPR045890">
    <property type="entry name" value="POB1-like"/>
</dbReference>
<comment type="function">
    <text evidence="1">May act as a substrate-specific adapter of an E3 ubiquitin-protein ligase complex (CUL3-RBX1-BTB) which mediates the ubiquitination and subsequent proteasomal degradation of target proteins.</text>
</comment>
<sequence length="322" mass="37510">MEILHFMYRKKLSSRTMKSSSALLAVMKLADKFQVDSCINQCVLSLLGLPMTRKSALLYLDMPVRKEYQSLIDRAKSFLVSHYNDLTKSCHVLCNMTVAGMEVILCSNEVWALSEDCIYDIVLNWAKKQYPKLKDRRAVLRSCITRLVRFPYLTCAKLRKALACKDLDYEFARDVVDEALFFKADPKTIIFHRVYLEQCKTLKSGERLCSLNFYWAKHLFSFYMVRSRHSPDSQYDSCGLFFQSMEKILSVIVVNCVCATKKKPEMDFQEFDRTKAILKEDGNWGYSNPFLMPWETFIADDSPYFIDGVFHFRAEISIQPET</sequence>
<evidence type="ECO:0000313" key="5">
    <source>
        <dbReference type="EMBL" id="KAK1264955.1"/>
    </source>
</evidence>
<reference evidence="5" key="1">
    <citation type="journal article" date="2023" name="Nat. Commun.">
        <title>Diploid and tetraploid genomes of Acorus and the evolution of monocots.</title>
        <authorList>
            <person name="Ma L."/>
            <person name="Liu K.W."/>
            <person name="Li Z."/>
            <person name="Hsiao Y.Y."/>
            <person name="Qi Y."/>
            <person name="Fu T."/>
            <person name="Tang G.D."/>
            <person name="Zhang D."/>
            <person name="Sun W.H."/>
            <person name="Liu D.K."/>
            <person name="Li Y."/>
            <person name="Chen G.Z."/>
            <person name="Liu X.D."/>
            <person name="Liao X.Y."/>
            <person name="Jiang Y.T."/>
            <person name="Yu X."/>
            <person name="Hao Y."/>
            <person name="Huang J."/>
            <person name="Zhao X.W."/>
            <person name="Ke S."/>
            <person name="Chen Y.Y."/>
            <person name="Wu W.L."/>
            <person name="Hsu J.L."/>
            <person name="Lin Y.F."/>
            <person name="Huang M.D."/>
            <person name="Li C.Y."/>
            <person name="Huang L."/>
            <person name="Wang Z.W."/>
            <person name="Zhao X."/>
            <person name="Zhong W.Y."/>
            <person name="Peng D.H."/>
            <person name="Ahmad S."/>
            <person name="Lan S."/>
            <person name="Zhang J.S."/>
            <person name="Tsai W.C."/>
            <person name="Van de Peer Y."/>
            <person name="Liu Z.J."/>
        </authorList>
    </citation>
    <scope>NUCLEOTIDE SEQUENCE</scope>
    <source>
        <strain evidence="5">SCP</strain>
    </source>
</reference>
<proteinExistence type="predicted"/>
<protein>
    <submittedName>
        <fullName evidence="5">BTB/POZ domain-containing protein POB1</fullName>
    </submittedName>
</protein>